<dbReference type="EMBL" id="BSUM01000001">
    <property type="protein sequence ID" value="GMA31586.1"/>
    <property type="molecule type" value="Genomic_DNA"/>
</dbReference>
<evidence type="ECO:0000256" key="3">
    <source>
        <dbReference type="ARBA" id="ARBA00022842"/>
    </source>
</evidence>
<evidence type="ECO:0000256" key="6">
    <source>
        <dbReference type="ARBA" id="ARBA00023204"/>
    </source>
</evidence>
<dbReference type="GO" id="GO:0003677">
    <property type="term" value="F:DNA binding"/>
    <property type="evidence" value="ECO:0007669"/>
    <property type="project" value="UniProtKB-KW"/>
</dbReference>
<organism evidence="8 9">
    <name type="scientific">Litorihabitans aurantiacus</name>
    <dbReference type="NCBI Taxonomy" id="1930061"/>
    <lineage>
        <taxon>Bacteria</taxon>
        <taxon>Bacillati</taxon>
        <taxon>Actinomycetota</taxon>
        <taxon>Actinomycetes</taxon>
        <taxon>Micrococcales</taxon>
        <taxon>Beutenbergiaceae</taxon>
        <taxon>Litorihabitans</taxon>
    </lineage>
</organism>
<reference evidence="8" key="1">
    <citation type="journal article" date="2014" name="Int. J. Syst. Evol. Microbiol.">
        <title>Complete genome sequence of Corynebacterium casei LMG S-19264T (=DSM 44701T), isolated from a smear-ripened cheese.</title>
        <authorList>
            <consortium name="US DOE Joint Genome Institute (JGI-PGF)"/>
            <person name="Walter F."/>
            <person name="Albersmeier A."/>
            <person name="Kalinowski J."/>
            <person name="Ruckert C."/>
        </authorList>
    </citation>
    <scope>NUCLEOTIDE SEQUENCE</scope>
    <source>
        <strain evidence="8">NBRC 112290</strain>
    </source>
</reference>
<evidence type="ECO:0000256" key="7">
    <source>
        <dbReference type="SAM" id="MobiDB-lite"/>
    </source>
</evidence>
<dbReference type="InterPro" id="IPR002176">
    <property type="entry name" value="X-over_junc_endoDNase_RuvC"/>
</dbReference>
<evidence type="ECO:0000256" key="1">
    <source>
        <dbReference type="ARBA" id="ARBA00009518"/>
    </source>
</evidence>
<reference evidence="8" key="2">
    <citation type="submission" date="2023-02" db="EMBL/GenBank/DDBJ databases">
        <authorList>
            <person name="Sun Q."/>
            <person name="Mori K."/>
        </authorList>
    </citation>
    <scope>NUCLEOTIDE SEQUENCE</scope>
    <source>
        <strain evidence="8">NBRC 112290</strain>
    </source>
</reference>
<gene>
    <name evidence="8" type="ORF">GCM10025875_15780</name>
</gene>
<sequence>MSPLHPAAATPTQASLFPAPTPAPDVDTSRIPTRLYHGRPGDAAARTCPRCGTWVITTALTTHADLDPHPLPTPQLELAALLLGRRTYTLHGGPPRFEVSLRAWPTPDCTATYCTDCPGFHATTIRPANTTTVLATHHCGTPPLTHNPIPLHPPPPPTSTAHPLLTGAPVNTQRPPRIVGIDPSLTSTGIAVVDTVRGITTHRVRSKGAKDATLAERARRLRHLADDVITITTAGITALVVIESPAYSNSLGSMHDRSGLWWLLVNELRSQGIPVLEVPPTTRAKYATGRGNAGKDEVLAAVIRRHPDVDVTGNDIADALTLAAIGARLTGYHLEATIPAACSTSLTKLRLPTANDGANVRDSVRARGVVSA</sequence>
<dbReference type="Pfam" id="PF02075">
    <property type="entry name" value="RuvC"/>
    <property type="match status" value="1"/>
</dbReference>
<dbReference type="GO" id="GO:0006310">
    <property type="term" value="P:DNA recombination"/>
    <property type="evidence" value="ECO:0007669"/>
    <property type="project" value="UniProtKB-KW"/>
</dbReference>
<evidence type="ECO:0000313" key="8">
    <source>
        <dbReference type="EMBL" id="GMA31586.1"/>
    </source>
</evidence>
<keyword evidence="3" id="KW-0460">Magnesium</keyword>
<keyword evidence="2" id="KW-0227">DNA damage</keyword>
<dbReference type="InterPro" id="IPR012337">
    <property type="entry name" value="RNaseH-like_sf"/>
</dbReference>
<name>A0AA38CR04_9MICO</name>
<evidence type="ECO:0000256" key="2">
    <source>
        <dbReference type="ARBA" id="ARBA00022763"/>
    </source>
</evidence>
<feature type="region of interest" description="Disordered" evidence="7">
    <location>
        <begin position="1"/>
        <end position="26"/>
    </location>
</feature>
<dbReference type="Gene3D" id="3.30.420.10">
    <property type="entry name" value="Ribonuclease H-like superfamily/Ribonuclease H"/>
    <property type="match status" value="1"/>
</dbReference>
<proteinExistence type="inferred from homology"/>
<evidence type="ECO:0000256" key="4">
    <source>
        <dbReference type="ARBA" id="ARBA00023125"/>
    </source>
</evidence>
<evidence type="ECO:0000256" key="5">
    <source>
        <dbReference type="ARBA" id="ARBA00023172"/>
    </source>
</evidence>
<dbReference type="PRINTS" id="PR00696">
    <property type="entry name" value="RSOLVASERUVC"/>
</dbReference>
<dbReference type="SUPFAM" id="SSF53098">
    <property type="entry name" value="Ribonuclease H-like"/>
    <property type="match status" value="1"/>
</dbReference>
<dbReference type="GO" id="GO:0006281">
    <property type="term" value="P:DNA repair"/>
    <property type="evidence" value="ECO:0007669"/>
    <property type="project" value="UniProtKB-KW"/>
</dbReference>
<evidence type="ECO:0008006" key="10">
    <source>
        <dbReference type="Google" id="ProtNLM"/>
    </source>
</evidence>
<comment type="similarity">
    <text evidence="1">Belongs to the RuvC family.</text>
</comment>
<keyword evidence="6" id="KW-0234">DNA repair</keyword>
<evidence type="ECO:0000313" key="9">
    <source>
        <dbReference type="Proteomes" id="UP001157161"/>
    </source>
</evidence>
<keyword evidence="4" id="KW-0238">DNA-binding</keyword>
<keyword evidence="5" id="KW-0233">DNA recombination</keyword>
<keyword evidence="9" id="KW-1185">Reference proteome</keyword>
<dbReference type="InterPro" id="IPR036397">
    <property type="entry name" value="RNaseH_sf"/>
</dbReference>
<dbReference type="GO" id="GO:0004520">
    <property type="term" value="F:DNA endonuclease activity"/>
    <property type="evidence" value="ECO:0007669"/>
    <property type="project" value="InterPro"/>
</dbReference>
<dbReference type="RefSeq" id="WP_284250381.1">
    <property type="nucleotide sequence ID" value="NZ_BSUM01000001.1"/>
</dbReference>
<comment type="caution">
    <text evidence="8">The sequence shown here is derived from an EMBL/GenBank/DDBJ whole genome shotgun (WGS) entry which is preliminary data.</text>
</comment>
<protein>
    <recommendedName>
        <fullName evidence="10">Holliday junction nuclease RuvC</fullName>
    </recommendedName>
</protein>
<dbReference type="AlphaFoldDB" id="A0AA38CR04"/>
<accession>A0AA38CR04</accession>
<dbReference type="Proteomes" id="UP001157161">
    <property type="component" value="Unassembled WGS sequence"/>
</dbReference>